<evidence type="ECO:0008006" key="3">
    <source>
        <dbReference type="Google" id="ProtNLM"/>
    </source>
</evidence>
<protein>
    <recommendedName>
        <fullName evidence="3">Peptidase C39-like domain-containing protein</fullName>
    </recommendedName>
</protein>
<dbReference type="Proteomes" id="UP001055167">
    <property type="component" value="Unassembled WGS sequence"/>
</dbReference>
<dbReference type="RefSeq" id="WP_128561163.1">
    <property type="nucleotide sequence ID" value="NZ_BPQH01000012.1"/>
</dbReference>
<proteinExistence type="predicted"/>
<name>A0ABQ4R0U0_9HYPH</name>
<keyword evidence="2" id="KW-1185">Reference proteome</keyword>
<gene>
    <name evidence="1" type="ORF">OPKNFCMD_3975</name>
</gene>
<accession>A0ABQ4R0U0</accession>
<evidence type="ECO:0000313" key="1">
    <source>
        <dbReference type="EMBL" id="GJD51223.1"/>
    </source>
</evidence>
<evidence type="ECO:0000313" key="2">
    <source>
        <dbReference type="Proteomes" id="UP001055167"/>
    </source>
</evidence>
<comment type="caution">
    <text evidence="1">The sequence shown here is derived from an EMBL/GenBank/DDBJ whole genome shotgun (WGS) entry which is preliminary data.</text>
</comment>
<dbReference type="EMBL" id="BPQH01000012">
    <property type="protein sequence ID" value="GJD51223.1"/>
    <property type="molecule type" value="Genomic_DNA"/>
</dbReference>
<reference evidence="1" key="1">
    <citation type="journal article" date="2021" name="Front. Microbiol.">
        <title>Comprehensive Comparative Genomics and Phenotyping of Methylobacterium Species.</title>
        <authorList>
            <person name="Alessa O."/>
            <person name="Ogura Y."/>
            <person name="Fujitani Y."/>
            <person name="Takami H."/>
            <person name="Hayashi T."/>
            <person name="Sahin N."/>
            <person name="Tani A."/>
        </authorList>
    </citation>
    <scope>NUCLEOTIDE SEQUENCE</scope>
    <source>
        <strain evidence="1">KCTC 52305</strain>
    </source>
</reference>
<sequence>MSKNYRNIPPVGQWDGMSCWAACLEWWLKAVGDGRPKWSQKDLIVNFYGFTDDSGGIQVDKLIVALNNNPNLKIQSGMFQSAKYRYAPLPLGETPVIIMFREPQGGIHMNVVFGQTQRDVICMEPYFPFPGVDYKRTGSFMQRKVDHFLGAKDFGLAWARCD</sequence>
<reference evidence="1" key="2">
    <citation type="submission" date="2021-08" db="EMBL/GenBank/DDBJ databases">
        <authorList>
            <person name="Tani A."/>
            <person name="Ola A."/>
            <person name="Ogura Y."/>
            <person name="Katsura K."/>
            <person name="Hayashi T."/>
        </authorList>
    </citation>
    <scope>NUCLEOTIDE SEQUENCE</scope>
    <source>
        <strain evidence="1">KCTC 52305</strain>
    </source>
</reference>
<organism evidence="1 2">
    <name type="scientific">Methylobacterium crusticola</name>
    <dbReference type="NCBI Taxonomy" id="1697972"/>
    <lineage>
        <taxon>Bacteria</taxon>
        <taxon>Pseudomonadati</taxon>
        <taxon>Pseudomonadota</taxon>
        <taxon>Alphaproteobacteria</taxon>
        <taxon>Hyphomicrobiales</taxon>
        <taxon>Methylobacteriaceae</taxon>
        <taxon>Methylobacterium</taxon>
    </lineage>
</organism>